<reference evidence="4 5" key="1">
    <citation type="submission" date="2020-01" db="EMBL/GenBank/DDBJ databases">
        <authorList>
            <person name="Gupta K D."/>
        </authorList>
    </citation>
    <scope>NUCLEOTIDE SEQUENCE [LARGE SCALE GENOMIC DNA]</scope>
</reference>
<dbReference type="Pfam" id="PF03221">
    <property type="entry name" value="HTH_Tnp_Tc5"/>
    <property type="match status" value="1"/>
</dbReference>
<feature type="region of interest" description="Disordered" evidence="2">
    <location>
        <begin position="1"/>
        <end position="45"/>
    </location>
</feature>
<sequence length="686" mass="78863">MPAERNTDERKRKVRTEHAPYKPRKPQKEKVKNQPKSSAQPVQKKKRDHLTLYDWLQVFAWIDDHPNVSQDKVVAHFKNCATGALVFDQSTLSRRLRNRADIEARSKSFANALSTKRVRVVTRPDVERALFLWVKHMEAKRETVTGAMLVAKRGKYKKEFNVPEDERLSGDGWVPGFKKAHNIKEYRRHGEAGSVDLEAVARERERMQAILGKFAPRDRFNFDETSFFAFASPDRGLATEAMSGKKKDKFRITIGVACNADGSEKLPLLFIGRYAKPRCFGSHPPREHGFDYHHNRNAWMTMVIFDEWLRKLDIKFGKEKRRICLTVDNFSAHYIDYEPRNIRLEFFEPNLTSYVQPCDAGIIRTIKALYRKAFCLRAVELDEADEPDIYKINLLEAMLMVQQAWDAVDAKTISNCWRHAKIQPTDALTTAVVQANPAAVTASIPATKDMAAWDVVLLFATSDEMRLPQAEEKLRDVLGVRYVEEEWQPVLKVVMDAENNQQKAVKGIDQVSQTHLGFEISKHRPDNIGSSSTPTKGRPPLPQLQSAEEDLMKVVQDLKARRRIIGAPLTLEEMLNPVGGDEIGEREFHFEDDDEIVARVRHEQAVARGEVIELDSEDEEDDDHPRLSTREIMDLCTQLERACISENDPETSLDFLHGLRRFRIHLRRREAMGAKQTTLTNWFKPN</sequence>
<dbReference type="PANTHER" id="PTHR19303">
    <property type="entry name" value="TRANSPOSON"/>
    <property type="match status" value="1"/>
</dbReference>
<dbReference type="InterPro" id="IPR004875">
    <property type="entry name" value="DDE_SF_endonuclease_dom"/>
</dbReference>
<evidence type="ECO:0000313" key="4">
    <source>
        <dbReference type="EMBL" id="CAA7261180.1"/>
    </source>
</evidence>
<dbReference type="InterPro" id="IPR050863">
    <property type="entry name" value="CenT-Element_Derived"/>
</dbReference>
<comment type="caution">
    <text evidence="4">The sequence shown here is derived from an EMBL/GenBank/DDBJ whole genome shotgun (WGS) entry which is preliminary data.</text>
</comment>
<gene>
    <name evidence="4" type="ORF">AAE3_LOCUS3510</name>
</gene>
<protein>
    <recommendedName>
        <fullName evidence="3">HTH CENPB-type domain-containing protein</fullName>
    </recommendedName>
</protein>
<keyword evidence="5" id="KW-1185">Reference proteome</keyword>
<dbReference type="InterPro" id="IPR009057">
    <property type="entry name" value="Homeodomain-like_sf"/>
</dbReference>
<dbReference type="OrthoDB" id="162969at2759"/>
<dbReference type="PANTHER" id="PTHR19303:SF73">
    <property type="entry name" value="PROTEIN PDC2"/>
    <property type="match status" value="1"/>
</dbReference>
<dbReference type="GO" id="GO:0005634">
    <property type="term" value="C:nucleus"/>
    <property type="evidence" value="ECO:0007669"/>
    <property type="project" value="TreeGrafter"/>
</dbReference>
<accession>A0A8S0VTX8</accession>
<proteinExistence type="predicted"/>
<feature type="compositionally biased region" description="Basic and acidic residues" evidence="2">
    <location>
        <begin position="1"/>
        <end position="32"/>
    </location>
</feature>
<dbReference type="Gene3D" id="1.10.10.60">
    <property type="entry name" value="Homeodomain-like"/>
    <property type="match status" value="1"/>
</dbReference>
<organism evidence="4 5">
    <name type="scientific">Cyclocybe aegerita</name>
    <name type="common">Black poplar mushroom</name>
    <name type="synonym">Agrocybe aegerita</name>
    <dbReference type="NCBI Taxonomy" id="1973307"/>
    <lineage>
        <taxon>Eukaryota</taxon>
        <taxon>Fungi</taxon>
        <taxon>Dikarya</taxon>
        <taxon>Basidiomycota</taxon>
        <taxon>Agaricomycotina</taxon>
        <taxon>Agaricomycetes</taxon>
        <taxon>Agaricomycetidae</taxon>
        <taxon>Agaricales</taxon>
        <taxon>Agaricineae</taxon>
        <taxon>Bolbitiaceae</taxon>
        <taxon>Cyclocybe</taxon>
    </lineage>
</organism>
<dbReference type="PROSITE" id="PS51253">
    <property type="entry name" value="HTH_CENPB"/>
    <property type="match status" value="1"/>
</dbReference>
<feature type="region of interest" description="Disordered" evidence="2">
    <location>
        <begin position="521"/>
        <end position="547"/>
    </location>
</feature>
<evidence type="ECO:0000256" key="1">
    <source>
        <dbReference type="ARBA" id="ARBA00023125"/>
    </source>
</evidence>
<dbReference type="Pfam" id="PF03184">
    <property type="entry name" value="DDE_1"/>
    <property type="match status" value="1"/>
</dbReference>
<dbReference type="Proteomes" id="UP000467700">
    <property type="component" value="Unassembled WGS sequence"/>
</dbReference>
<dbReference type="EMBL" id="CACVBS010000032">
    <property type="protein sequence ID" value="CAA7261180.1"/>
    <property type="molecule type" value="Genomic_DNA"/>
</dbReference>
<dbReference type="GO" id="GO:0003677">
    <property type="term" value="F:DNA binding"/>
    <property type="evidence" value="ECO:0007669"/>
    <property type="project" value="UniProtKB-KW"/>
</dbReference>
<dbReference type="InterPro" id="IPR006600">
    <property type="entry name" value="HTH_CenpB_DNA-bd_dom"/>
</dbReference>
<evidence type="ECO:0000256" key="2">
    <source>
        <dbReference type="SAM" id="MobiDB-lite"/>
    </source>
</evidence>
<feature type="domain" description="HTH CENPB-type" evidence="3">
    <location>
        <begin position="114"/>
        <end position="187"/>
    </location>
</feature>
<evidence type="ECO:0000259" key="3">
    <source>
        <dbReference type="PROSITE" id="PS51253"/>
    </source>
</evidence>
<dbReference type="SUPFAM" id="SSF46689">
    <property type="entry name" value="Homeodomain-like"/>
    <property type="match status" value="1"/>
</dbReference>
<keyword evidence="1" id="KW-0238">DNA-binding</keyword>
<name>A0A8S0VTX8_CYCAE</name>
<evidence type="ECO:0000313" key="5">
    <source>
        <dbReference type="Proteomes" id="UP000467700"/>
    </source>
</evidence>
<dbReference type="AlphaFoldDB" id="A0A8S0VTX8"/>